<name>A0AAW7MKQ4_9BURK</name>
<dbReference type="Proteomes" id="UP001172788">
    <property type="component" value="Unassembled WGS sequence"/>
</dbReference>
<evidence type="ECO:0000313" key="5">
    <source>
        <dbReference type="EMBL" id="MDN4578910.1"/>
    </source>
</evidence>
<gene>
    <name evidence="4" type="ORF">DBA34_08890</name>
    <name evidence="5" type="ORF">DBB29_12370</name>
</gene>
<evidence type="ECO:0000313" key="7">
    <source>
        <dbReference type="Proteomes" id="UP001172791"/>
    </source>
</evidence>
<dbReference type="GO" id="GO:0016787">
    <property type="term" value="F:hydrolase activity"/>
    <property type="evidence" value="ECO:0007669"/>
    <property type="project" value="UniProtKB-KW"/>
</dbReference>
<feature type="binding site" evidence="3">
    <location>
        <position position="69"/>
    </location>
    <ligand>
        <name>Mg(2+)</name>
        <dbReference type="ChEBI" id="CHEBI:18420"/>
        <label>1</label>
    </ligand>
</feature>
<evidence type="ECO:0000313" key="6">
    <source>
        <dbReference type="Proteomes" id="UP001172788"/>
    </source>
</evidence>
<comment type="similarity">
    <text evidence="1">Belongs to the ADP-ribosylglycohydrolase family.</text>
</comment>
<dbReference type="GO" id="GO:0046872">
    <property type="term" value="F:metal ion binding"/>
    <property type="evidence" value="ECO:0007669"/>
    <property type="project" value="UniProtKB-KW"/>
</dbReference>
<feature type="binding site" evidence="3">
    <location>
        <position position="281"/>
    </location>
    <ligand>
        <name>Mg(2+)</name>
        <dbReference type="ChEBI" id="CHEBI:18420"/>
        <label>1</label>
    </ligand>
</feature>
<dbReference type="InterPro" id="IPR005502">
    <property type="entry name" value="Ribosyl_crysJ1"/>
</dbReference>
<comment type="cofactor">
    <cofactor evidence="3">
        <name>Mg(2+)</name>
        <dbReference type="ChEBI" id="CHEBI:18420"/>
    </cofactor>
    <text evidence="3">Binds 2 magnesium ions per subunit.</text>
</comment>
<dbReference type="PANTHER" id="PTHR16222:SF24">
    <property type="entry name" value="ADP-RIBOSYLHYDROLASE ARH3"/>
    <property type="match status" value="1"/>
</dbReference>
<dbReference type="AlphaFoldDB" id="A0AAW7MKQ4"/>
<keyword evidence="2" id="KW-0378">Hydrolase</keyword>
<feature type="binding site" evidence="3">
    <location>
        <position position="278"/>
    </location>
    <ligand>
        <name>Mg(2+)</name>
        <dbReference type="ChEBI" id="CHEBI:18420"/>
        <label>1</label>
    </ligand>
</feature>
<dbReference type="InterPro" id="IPR050792">
    <property type="entry name" value="ADP-ribosylglycohydrolase"/>
</dbReference>
<keyword evidence="3" id="KW-0460">Magnesium</keyword>
<evidence type="ECO:0000313" key="4">
    <source>
        <dbReference type="EMBL" id="MDN4573373.1"/>
    </source>
</evidence>
<dbReference type="PANTHER" id="PTHR16222">
    <property type="entry name" value="ADP-RIBOSYLGLYCOHYDROLASE"/>
    <property type="match status" value="1"/>
</dbReference>
<comment type="caution">
    <text evidence="4">The sequence shown here is derived from an EMBL/GenBank/DDBJ whole genome shotgun (WGS) entry which is preliminary data.</text>
</comment>
<feature type="binding site" evidence="3">
    <location>
        <position position="70"/>
    </location>
    <ligand>
        <name>Mg(2+)</name>
        <dbReference type="ChEBI" id="CHEBI:18420"/>
        <label>1</label>
    </ligand>
</feature>
<feature type="binding site" evidence="3">
    <location>
        <position position="71"/>
    </location>
    <ligand>
        <name>Mg(2+)</name>
        <dbReference type="ChEBI" id="CHEBI:18420"/>
        <label>1</label>
    </ligand>
</feature>
<proteinExistence type="inferred from homology"/>
<keyword evidence="6" id="KW-1185">Reference proteome</keyword>
<organism evidence="4 7">
    <name type="scientific">Pandoraea cepalis</name>
    <dbReference type="NCBI Taxonomy" id="2508294"/>
    <lineage>
        <taxon>Bacteria</taxon>
        <taxon>Pseudomonadati</taxon>
        <taxon>Pseudomonadota</taxon>
        <taxon>Betaproteobacteria</taxon>
        <taxon>Burkholderiales</taxon>
        <taxon>Burkholderiaceae</taxon>
        <taxon>Pandoraea</taxon>
    </lineage>
</organism>
<dbReference type="Gene3D" id="1.10.4080.10">
    <property type="entry name" value="ADP-ribosylation/Crystallin J1"/>
    <property type="match status" value="1"/>
</dbReference>
<evidence type="ECO:0000256" key="2">
    <source>
        <dbReference type="ARBA" id="ARBA00022801"/>
    </source>
</evidence>
<sequence length="324" mass="36144">MNSQRDFSDFRQYSDARIGGLVGLLIGDALGVPYEFKSPEQLPPYDEIEMTPPAKFRRSHAGTPSGTWSDDGSQSLCLLYSLLERGRFSLSDFADRLLSWLDDGYMAVDGDVFDCGVQTADALDRLRDGVPPRESGGKDEHECGNGSVMRVIPLALWHSGPDDALVRSAHLQSLPTHAHPRTLVSCAFLCLTARGYLQKMPDPWSFADQCLEDIYRSWPDEQERRALLIELDKLRRFPEQDQPRGTGYVLDTIWSARKALERDTFEDVARTAILFGNDTDTTAAVACGLAGIKFGLDGIPTRWLQQLRGFEIVEPLVDGLIRTC</sequence>
<dbReference type="SUPFAM" id="SSF101478">
    <property type="entry name" value="ADP-ribosylglycohydrolase"/>
    <property type="match status" value="1"/>
</dbReference>
<dbReference type="Pfam" id="PF03747">
    <property type="entry name" value="ADP_ribosyl_GH"/>
    <property type="match status" value="1"/>
</dbReference>
<dbReference type="RefSeq" id="WP_301234322.1">
    <property type="nucleotide sequence ID" value="NZ_QAIC01000035.1"/>
</dbReference>
<evidence type="ECO:0000256" key="1">
    <source>
        <dbReference type="ARBA" id="ARBA00010702"/>
    </source>
</evidence>
<dbReference type="InterPro" id="IPR036705">
    <property type="entry name" value="Ribosyl_crysJ1_sf"/>
</dbReference>
<evidence type="ECO:0000256" key="3">
    <source>
        <dbReference type="PIRSR" id="PIRSR605502-1"/>
    </source>
</evidence>
<reference evidence="4" key="1">
    <citation type="submission" date="2018-04" db="EMBL/GenBank/DDBJ databases">
        <authorList>
            <person name="Jy Z."/>
        </authorList>
    </citation>
    <scope>NUCLEOTIDE SEQUENCE</scope>
    <source>
        <strain evidence="5">AS13</strain>
        <strain evidence="4">LA18</strain>
    </source>
</reference>
<protein>
    <recommendedName>
        <fullName evidence="8">ADP-ribosyl-[dinitrogen reductase] hydrolase</fullName>
    </recommendedName>
</protein>
<keyword evidence="3" id="KW-0479">Metal-binding</keyword>
<evidence type="ECO:0008006" key="8">
    <source>
        <dbReference type="Google" id="ProtNLM"/>
    </source>
</evidence>
<dbReference type="Proteomes" id="UP001172791">
    <property type="component" value="Unassembled WGS sequence"/>
</dbReference>
<dbReference type="EMBL" id="QAID01000041">
    <property type="protein sequence ID" value="MDN4578910.1"/>
    <property type="molecule type" value="Genomic_DNA"/>
</dbReference>
<feature type="binding site" evidence="3">
    <location>
        <position position="280"/>
    </location>
    <ligand>
        <name>Mg(2+)</name>
        <dbReference type="ChEBI" id="CHEBI:18420"/>
        <label>1</label>
    </ligand>
</feature>
<dbReference type="EMBL" id="QAIC01000035">
    <property type="protein sequence ID" value="MDN4573373.1"/>
    <property type="molecule type" value="Genomic_DNA"/>
</dbReference>
<accession>A0AAW7MKQ4</accession>